<dbReference type="PRINTS" id="PR00145">
    <property type="entry name" value="ARGSUCLYASE"/>
</dbReference>
<evidence type="ECO:0000313" key="15">
    <source>
        <dbReference type="Proteomes" id="UP000253846"/>
    </source>
</evidence>
<evidence type="ECO:0000256" key="9">
    <source>
        <dbReference type="ARBA" id="ARBA00030717"/>
    </source>
</evidence>
<evidence type="ECO:0000256" key="3">
    <source>
        <dbReference type="ARBA" id="ARBA00008273"/>
    </source>
</evidence>
<dbReference type="PRINTS" id="PR00149">
    <property type="entry name" value="FUMRATELYASE"/>
</dbReference>
<evidence type="ECO:0000256" key="10">
    <source>
        <dbReference type="ARBA" id="ARBA00049115"/>
    </source>
</evidence>
<dbReference type="FunFam" id="1.10.40.30:FF:000007">
    <property type="entry name" value="Adenylosuccinate lyase"/>
    <property type="match status" value="1"/>
</dbReference>
<evidence type="ECO:0000259" key="13">
    <source>
        <dbReference type="SMART" id="SM00998"/>
    </source>
</evidence>
<dbReference type="PANTHER" id="PTHR43172:SF1">
    <property type="entry name" value="ADENYLOSUCCINATE LYASE"/>
    <property type="match status" value="1"/>
</dbReference>
<proteinExistence type="inferred from homology"/>
<reference evidence="14 15" key="1">
    <citation type="submission" date="2018-06" db="EMBL/GenBank/DDBJ databases">
        <authorList>
            <consortium name="Pathogen Informatics"/>
            <person name="Doyle S."/>
        </authorList>
    </citation>
    <scope>NUCLEOTIDE SEQUENCE [LARGE SCALE GENOMIC DNA]</scope>
    <source>
        <strain evidence="14 15">NCTC12860</strain>
    </source>
</reference>
<dbReference type="OMA" id="VQENAMK"/>
<dbReference type="NCBIfam" id="TIGR00928">
    <property type="entry name" value="purB"/>
    <property type="match status" value="1"/>
</dbReference>
<dbReference type="SUPFAM" id="SSF48557">
    <property type="entry name" value="L-aspartase-like"/>
    <property type="match status" value="1"/>
</dbReference>
<accession>A0A336NJC8</accession>
<evidence type="ECO:0000313" key="14">
    <source>
        <dbReference type="EMBL" id="SSZ38902.1"/>
    </source>
</evidence>
<comment type="pathway">
    <text evidence="1 12">Purine metabolism; IMP biosynthesis via de novo pathway; 5-amino-1-(5-phospho-D-ribosyl)imidazole-4-carboxamide from 5-amino-1-(5-phospho-D-ribosyl)imidazole-4-carboxylate: step 2/2.</text>
</comment>
<comment type="catalytic activity">
    <reaction evidence="8">
        <text>(2S)-2-[5-amino-1-(5-phospho-beta-D-ribosyl)imidazole-4-carboxamido]succinate = 5-amino-1-(5-phospho-beta-D-ribosyl)imidazole-4-carboxamide + fumarate</text>
        <dbReference type="Rhea" id="RHEA:23920"/>
        <dbReference type="ChEBI" id="CHEBI:29806"/>
        <dbReference type="ChEBI" id="CHEBI:58443"/>
        <dbReference type="ChEBI" id="CHEBI:58475"/>
        <dbReference type="EC" id="4.3.2.2"/>
    </reaction>
    <physiologicalReaction direction="left-to-right" evidence="8">
        <dbReference type="Rhea" id="RHEA:23921"/>
    </physiologicalReaction>
</comment>
<dbReference type="Gene3D" id="1.10.40.30">
    <property type="entry name" value="Fumarase/aspartase (C-terminal domain)"/>
    <property type="match status" value="1"/>
</dbReference>
<comment type="pathway">
    <text evidence="2 12">Purine metabolism; AMP biosynthesis via de novo pathway; AMP from IMP: step 2/2.</text>
</comment>
<dbReference type="FunFam" id="1.20.200.10:FF:000008">
    <property type="entry name" value="Adenylosuccinate lyase"/>
    <property type="match status" value="1"/>
</dbReference>
<dbReference type="GO" id="GO:0005829">
    <property type="term" value="C:cytosol"/>
    <property type="evidence" value="ECO:0007669"/>
    <property type="project" value="TreeGrafter"/>
</dbReference>
<gene>
    <name evidence="14" type="primary">purB</name>
    <name evidence="14" type="ORF">NCTC12860_00088</name>
</gene>
<dbReference type="GO" id="GO:0006189">
    <property type="term" value="P:'de novo' IMP biosynthetic process"/>
    <property type="evidence" value="ECO:0007669"/>
    <property type="project" value="UniProtKB-UniPathway"/>
</dbReference>
<evidence type="ECO:0000256" key="12">
    <source>
        <dbReference type="RuleBase" id="RU361172"/>
    </source>
</evidence>
<evidence type="ECO:0000256" key="1">
    <source>
        <dbReference type="ARBA" id="ARBA00004706"/>
    </source>
</evidence>
<evidence type="ECO:0000256" key="4">
    <source>
        <dbReference type="ARBA" id="ARBA00012339"/>
    </source>
</evidence>
<comment type="catalytic activity">
    <reaction evidence="10">
        <text>N(6)-(1,2-dicarboxyethyl)-AMP = fumarate + AMP</text>
        <dbReference type="Rhea" id="RHEA:16853"/>
        <dbReference type="ChEBI" id="CHEBI:29806"/>
        <dbReference type="ChEBI" id="CHEBI:57567"/>
        <dbReference type="ChEBI" id="CHEBI:456215"/>
        <dbReference type="EC" id="4.3.2.2"/>
    </reaction>
    <physiologicalReaction direction="left-to-right" evidence="10">
        <dbReference type="Rhea" id="RHEA:16854"/>
    </physiologicalReaction>
</comment>
<dbReference type="InterPro" id="IPR020557">
    <property type="entry name" value="Fumarate_lyase_CS"/>
</dbReference>
<dbReference type="GO" id="GO:0044208">
    <property type="term" value="P:'de novo' AMP biosynthetic process"/>
    <property type="evidence" value="ECO:0007669"/>
    <property type="project" value="UniProtKB-UniPathway"/>
</dbReference>
<dbReference type="CDD" id="cd01360">
    <property type="entry name" value="Adenylsuccinate_lyase_1"/>
    <property type="match status" value="1"/>
</dbReference>
<dbReference type="InterPro" id="IPR000362">
    <property type="entry name" value="Fumarate_lyase_fam"/>
</dbReference>
<organism evidence="14 15">
    <name type="scientific">Bartonella grahamii</name>
    <dbReference type="NCBI Taxonomy" id="33045"/>
    <lineage>
        <taxon>Bacteria</taxon>
        <taxon>Pseudomonadati</taxon>
        <taxon>Pseudomonadota</taxon>
        <taxon>Alphaproteobacteria</taxon>
        <taxon>Hyphomicrobiales</taxon>
        <taxon>Bartonellaceae</taxon>
        <taxon>Bartonella</taxon>
    </lineage>
</organism>
<evidence type="ECO:0000256" key="2">
    <source>
        <dbReference type="ARBA" id="ARBA00004734"/>
    </source>
</evidence>
<dbReference type="Pfam" id="PF00206">
    <property type="entry name" value="Lyase_1"/>
    <property type="match status" value="1"/>
</dbReference>
<dbReference type="Gene3D" id="1.10.275.10">
    <property type="entry name" value="Fumarase/aspartase (N-terminal domain)"/>
    <property type="match status" value="1"/>
</dbReference>
<evidence type="ECO:0000256" key="11">
    <source>
        <dbReference type="NCBIfam" id="TIGR00928"/>
    </source>
</evidence>
<name>A0A336NJC8_BARGR</name>
<dbReference type="PROSITE" id="PS00163">
    <property type="entry name" value="FUMARATE_LYASES"/>
    <property type="match status" value="1"/>
</dbReference>
<dbReference type="EMBL" id="UFTD01000001">
    <property type="protein sequence ID" value="SSZ38902.1"/>
    <property type="molecule type" value="Genomic_DNA"/>
</dbReference>
<dbReference type="InterPro" id="IPR022761">
    <property type="entry name" value="Fumarate_lyase_N"/>
</dbReference>
<comment type="similarity">
    <text evidence="3 12">Belongs to the lyase 1 family. Adenylosuccinate lyase subfamily.</text>
</comment>
<dbReference type="PANTHER" id="PTHR43172">
    <property type="entry name" value="ADENYLOSUCCINATE LYASE"/>
    <property type="match status" value="1"/>
</dbReference>
<dbReference type="InterPro" id="IPR008948">
    <property type="entry name" value="L-Aspartase-like"/>
</dbReference>
<dbReference type="Gene3D" id="1.20.200.10">
    <property type="entry name" value="Fumarase/aspartase (Central domain)"/>
    <property type="match status" value="1"/>
</dbReference>
<dbReference type="InterPro" id="IPR019468">
    <property type="entry name" value="AdenyloSucc_lyase_C"/>
</dbReference>
<dbReference type="InterPro" id="IPR024083">
    <property type="entry name" value="Fumarase/histidase_N"/>
</dbReference>
<dbReference type="InterPro" id="IPR004769">
    <property type="entry name" value="Pur_lyase"/>
</dbReference>
<evidence type="ECO:0000256" key="6">
    <source>
        <dbReference type="ARBA" id="ARBA00022755"/>
    </source>
</evidence>
<evidence type="ECO:0000256" key="7">
    <source>
        <dbReference type="ARBA" id="ARBA00023239"/>
    </source>
</evidence>
<dbReference type="AlphaFoldDB" id="A0A336NJC8"/>
<dbReference type="SMART" id="SM00998">
    <property type="entry name" value="ADSL_C"/>
    <property type="match status" value="1"/>
</dbReference>
<dbReference type="Pfam" id="PF10397">
    <property type="entry name" value="ADSL_C"/>
    <property type="match status" value="1"/>
</dbReference>
<sequence>MIARYSRPAMVAIWSPETKYRIWFEIEAHACDALAHLGIIPKEAAKVIWEKGAVAKFDINRIDEIEAITKHDVIAFLTHLAEFIGPEARFIHQGMTSSDVLDTTLNIQLMRASDILLEDIDQLLEALKRRAFEHKETITIGRSHGIHAEPTTFGIKFALAYAEFSRCRKRLLAAREEISTCAISGAVGTFANIDPRVEEHVAKALRMRAEPVSTQVIPRDRHAMFFATLGVIASSIERLAIEIRHLQRTEVLEAEEHFSPGQKGSSAMPHKRNPVLTENLTGLARMVRAFALPAMENVALWHERDISHSSVERYIAPDATITLDFALSRLTSVIENLIVYPENMQKNLNKFRGLVHSQRVLLALTQAGISREDSYRIVQRNAMKVWEQGKDFLEELLNDKDVTKALSEEELREKFDLSYHTKHINTIFKRVFEEQ</sequence>
<dbReference type="Proteomes" id="UP000253846">
    <property type="component" value="Unassembled WGS sequence"/>
</dbReference>
<evidence type="ECO:0000256" key="8">
    <source>
        <dbReference type="ARBA" id="ARBA00024477"/>
    </source>
</evidence>
<dbReference type="UniPathway" id="UPA00074">
    <property type="reaction ID" value="UER00132"/>
</dbReference>
<dbReference type="GO" id="GO:0070626">
    <property type="term" value="F:(S)-2-(5-amino-1-(5-phospho-D-ribosyl)imidazole-4-carboxamido) succinate lyase (fumarate-forming) activity"/>
    <property type="evidence" value="ECO:0007669"/>
    <property type="project" value="TreeGrafter"/>
</dbReference>
<protein>
    <recommendedName>
        <fullName evidence="5 11">Adenylosuccinate lyase</fullName>
        <shortName evidence="12">ASL</shortName>
        <ecNumber evidence="4 11">4.3.2.2</ecNumber>
    </recommendedName>
    <alternativeName>
        <fullName evidence="9 12">Adenylosuccinase</fullName>
    </alternativeName>
</protein>
<dbReference type="RefSeq" id="WP_015856489.1">
    <property type="nucleotide sequence ID" value="NZ_CACVBG010000003.1"/>
</dbReference>
<dbReference type="UniPathway" id="UPA00075">
    <property type="reaction ID" value="UER00336"/>
</dbReference>
<evidence type="ECO:0000256" key="5">
    <source>
        <dbReference type="ARBA" id="ARBA00017058"/>
    </source>
</evidence>
<feature type="domain" description="Adenylosuccinate lyase C-terminal" evidence="13">
    <location>
        <begin position="352"/>
        <end position="432"/>
    </location>
</feature>
<keyword evidence="6 12" id="KW-0658">Purine biosynthesis</keyword>
<dbReference type="GO" id="GO:0004018">
    <property type="term" value="F:N6-(1,2-dicarboxyethyl)AMP AMP-lyase (fumarate-forming) activity"/>
    <property type="evidence" value="ECO:0007669"/>
    <property type="project" value="UniProtKB-UniRule"/>
</dbReference>
<keyword evidence="7 12" id="KW-0456">Lyase</keyword>
<dbReference type="EC" id="4.3.2.2" evidence="4 11"/>